<feature type="coiled-coil region" evidence="1">
    <location>
        <begin position="370"/>
        <end position="433"/>
    </location>
</feature>
<keyword evidence="1" id="KW-0175">Coiled coil</keyword>
<dbReference type="Proteomes" id="UP001470230">
    <property type="component" value="Unassembled WGS sequence"/>
</dbReference>
<gene>
    <name evidence="3" type="ORF">M9Y10_013687</name>
</gene>
<evidence type="ECO:0000256" key="1">
    <source>
        <dbReference type="SAM" id="Coils"/>
    </source>
</evidence>
<sequence>MFFGEEGERLLQQRQAAQRQYAEDLKAQIAEKQNKPKSPPYTPPSNQESNSSRPPSLLQQVHQTGSTRPTVQPSTNSRLNALSNNPNTIQRPPSDLNRAASPKYDPLPDLAPVSSGPSPDAIRFADRLNWLESSVEQHQSILKSASDSASRIERTSLPSISDGIEQLRSAIDRISTVDLPARIRPLEDENQRLEEKIQSASTEFSNIAQSLRERLTETSSVFTQTQSKFSEFSDSVKSTILEFKSEVMQARDAHDAISQRIVQAESKAAQTEETLRSVSIALQNFEKSATDGIASAQQSINSMVQTTSLQLAQQLKTESEGRDQASSLLHSQAEEVNQRAAQSVSNIQNHINDLAISFKQSLSTLSSSVRDALETTRTESENQYHELSDRLDQILTETDNNFSTVQSESISTLQTLNEHAIKAREELEAALTQECEVRKKNEEQIVQRYDNFKALIINEMQMQTTQMEDMSVQAAQKVTKLCNSKVLPLKNEIAEVREKTRGAEQLPAKVAAIEQLVGQINAQLIENVGALGQKSSAIISTIDKMRSESEQAIDQLNERLRALEDNQAKPDFVTRQDVNNAFTNLNSDFDNRMQEIEQQIGIIFSNLSELTMNTPAPQSTQEPGAKLLDQLAKQDS</sequence>
<feature type="region of interest" description="Disordered" evidence="2">
    <location>
        <begin position="613"/>
        <end position="636"/>
    </location>
</feature>
<evidence type="ECO:0000256" key="2">
    <source>
        <dbReference type="SAM" id="MobiDB-lite"/>
    </source>
</evidence>
<evidence type="ECO:0000313" key="3">
    <source>
        <dbReference type="EMBL" id="KAK8895802.1"/>
    </source>
</evidence>
<feature type="compositionally biased region" description="Polar residues" evidence="2">
    <location>
        <begin position="44"/>
        <end position="91"/>
    </location>
</feature>
<dbReference type="EMBL" id="JAPFFF010000002">
    <property type="protein sequence ID" value="KAK8895802.1"/>
    <property type="molecule type" value="Genomic_DNA"/>
</dbReference>
<feature type="compositionally biased region" description="Polar residues" evidence="2">
    <location>
        <begin position="613"/>
        <end position="622"/>
    </location>
</feature>
<evidence type="ECO:0000313" key="4">
    <source>
        <dbReference type="Proteomes" id="UP001470230"/>
    </source>
</evidence>
<organism evidence="3 4">
    <name type="scientific">Tritrichomonas musculus</name>
    <dbReference type="NCBI Taxonomy" id="1915356"/>
    <lineage>
        <taxon>Eukaryota</taxon>
        <taxon>Metamonada</taxon>
        <taxon>Parabasalia</taxon>
        <taxon>Tritrichomonadida</taxon>
        <taxon>Tritrichomonadidae</taxon>
        <taxon>Tritrichomonas</taxon>
    </lineage>
</organism>
<comment type="caution">
    <text evidence="3">The sequence shown here is derived from an EMBL/GenBank/DDBJ whole genome shotgun (WGS) entry which is preliminary data.</text>
</comment>
<proteinExistence type="predicted"/>
<name>A0ABR2KZE4_9EUKA</name>
<feature type="compositionally biased region" description="Basic and acidic residues" evidence="2">
    <location>
        <begin position="1"/>
        <end position="11"/>
    </location>
</feature>
<accession>A0ABR2KZE4</accession>
<protein>
    <submittedName>
        <fullName evidence="3">Uncharacterized protein</fullName>
    </submittedName>
</protein>
<feature type="coiled-coil region" evidence="1">
    <location>
        <begin position="183"/>
        <end position="210"/>
    </location>
</feature>
<reference evidence="3 4" key="1">
    <citation type="submission" date="2024-04" db="EMBL/GenBank/DDBJ databases">
        <title>Tritrichomonas musculus Genome.</title>
        <authorList>
            <person name="Alves-Ferreira E."/>
            <person name="Grigg M."/>
            <person name="Lorenzi H."/>
            <person name="Galac M."/>
        </authorList>
    </citation>
    <scope>NUCLEOTIDE SEQUENCE [LARGE SCALE GENOMIC DNA]</scope>
    <source>
        <strain evidence="3 4">EAF2021</strain>
    </source>
</reference>
<feature type="region of interest" description="Disordered" evidence="2">
    <location>
        <begin position="1"/>
        <end position="118"/>
    </location>
</feature>
<keyword evidence="4" id="KW-1185">Reference proteome</keyword>